<dbReference type="PROSITE" id="PS50199">
    <property type="entry name" value="ZF_RANBP2_2"/>
    <property type="match status" value="2"/>
</dbReference>
<dbReference type="GO" id="GO:0003729">
    <property type="term" value="F:mRNA binding"/>
    <property type="evidence" value="ECO:0007669"/>
    <property type="project" value="TreeGrafter"/>
</dbReference>
<reference evidence="7 8" key="1">
    <citation type="journal article" date="2015" name="Proc. Natl. Acad. Sci. U.S.A.">
        <title>The resurrection genome of Boea hygrometrica: A blueprint for survival of dehydration.</title>
        <authorList>
            <person name="Xiao L."/>
            <person name="Yang G."/>
            <person name="Zhang L."/>
            <person name="Yang X."/>
            <person name="Zhao S."/>
            <person name="Ji Z."/>
            <person name="Zhou Q."/>
            <person name="Hu M."/>
            <person name="Wang Y."/>
            <person name="Chen M."/>
            <person name="Xu Y."/>
            <person name="Jin H."/>
            <person name="Xiao X."/>
            <person name="Hu G."/>
            <person name="Bao F."/>
            <person name="Hu Y."/>
            <person name="Wan P."/>
            <person name="Li L."/>
            <person name="Deng X."/>
            <person name="Kuang T."/>
            <person name="Xiang C."/>
            <person name="Zhu J.K."/>
            <person name="Oliver M.J."/>
            <person name="He Y."/>
        </authorList>
    </citation>
    <scope>NUCLEOTIDE SEQUENCE [LARGE SCALE GENOMIC DNA]</scope>
    <source>
        <strain evidence="8">cv. XS01</strain>
    </source>
</reference>
<dbReference type="Pfam" id="PF00641">
    <property type="entry name" value="Zn_ribbon_RanBP"/>
    <property type="match status" value="2"/>
</dbReference>
<feature type="domain" description="RanBP2-type" evidence="6">
    <location>
        <begin position="355"/>
        <end position="384"/>
    </location>
</feature>
<feature type="compositionally biased region" description="Basic and acidic residues" evidence="5">
    <location>
        <begin position="490"/>
        <end position="515"/>
    </location>
</feature>
<dbReference type="OrthoDB" id="448399at2759"/>
<keyword evidence="2 4" id="KW-0863">Zinc-finger</keyword>
<gene>
    <name evidence="7" type="ORF">F511_32598</name>
</gene>
<dbReference type="SUPFAM" id="SSF90209">
    <property type="entry name" value="Ran binding protein zinc finger-like"/>
    <property type="match status" value="1"/>
</dbReference>
<dbReference type="GO" id="GO:0005737">
    <property type="term" value="C:cytoplasm"/>
    <property type="evidence" value="ECO:0007669"/>
    <property type="project" value="TreeGrafter"/>
</dbReference>
<dbReference type="PROSITE" id="PS01358">
    <property type="entry name" value="ZF_RANBP2_1"/>
    <property type="match status" value="2"/>
</dbReference>
<dbReference type="InterPro" id="IPR036443">
    <property type="entry name" value="Znf_RanBP2_sf"/>
</dbReference>
<dbReference type="AlphaFoldDB" id="A0A2Z7CZL8"/>
<evidence type="ECO:0000259" key="6">
    <source>
        <dbReference type="PROSITE" id="PS50199"/>
    </source>
</evidence>
<feature type="region of interest" description="Disordered" evidence="5">
    <location>
        <begin position="84"/>
        <end position="107"/>
    </location>
</feature>
<feature type="compositionally biased region" description="Basic residues" evidence="5">
    <location>
        <begin position="612"/>
        <end position="627"/>
    </location>
</feature>
<proteinExistence type="predicted"/>
<feature type="compositionally biased region" description="Acidic residues" evidence="5">
    <location>
        <begin position="552"/>
        <end position="566"/>
    </location>
</feature>
<keyword evidence="1" id="KW-0479">Metal-binding</keyword>
<keyword evidence="3" id="KW-0862">Zinc</keyword>
<dbReference type="Proteomes" id="UP000250235">
    <property type="component" value="Unassembled WGS sequence"/>
</dbReference>
<dbReference type="PANTHER" id="PTHR23111">
    <property type="entry name" value="ZINC FINGER PROTEIN"/>
    <property type="match status" value="1"/>
</dbReference>
<feature type="compositionally biased region" description="Polar residues" evidence="5">
    <location>
        <begin position="711"/>
        <end position="728"/>
    </location>
</feature>
<evidence type="ECO:0000256" key="5">
    <source>
        <dbReference type="SAM" id="MobiDB-lite"/>
    </source>
</evidence>
<evidence type="ECO:0000256" key="1">
    <source>
        <dbReference type="ARBA" id="ARBA00022723"/>
    </source>
</evidence>
<feature type="domain" description="RanBP2-type" evidence="6">
    <location>
        <begin position="388"/>
        <end position="417"/>
    </location>
</feature>
<feature type="compositionally biased region" description="Acidic residues" evidence="5">
    <location>
        <begin position="524"/>
        <end position="534"/>
    </location>
</feature>
<dbReference type="Gene3D" id="4.10.1060.10">
    <property type="entry name" value="Zinc finger, RanBP2-type"/>
    <property type="match status" value="2"/>
</dbReference>
<organism evidence="7 8">
    <name type="scientific">Dorcoceras hygrometricum</name>
    <dbReference type="NCBI Taxonomy" id="472368"/>
    <lineage>
        <taxon>Eukaryota</taxon>
        <taxon>Viridiplantae</taxon>
        <taxon>Streptophyta</taxon>
        <taxon>Embryophyta</taxon>
        <taxon>Tracheophyta</taxon>
        <taxon>Spermatophyta</taxon>
        <taxon>Magnoliopsida</taxon>
        <taxon>eudicotyledons</taxon>
        <taxon>Gunneridae</taxon>
        <taxon>Pentapetalae</taxon>
        <taxon>asterids</taxon>
        <taxon>lamiids</taxon>
        <taxon>Lamiales</taxon>
        <taxon>Gesneriaceae</taxon>
        <taxon>Didymocarpoideae</taxon>
        <taxon>Trichosporeae</taxon>
        <taxon>Loxocarpinae</taxon>
        <taxon>Dorcoceras</taxon>
    </lineage>
</organism>
<feature type="region of interest" description="Disordered" evidence="5">
    <location>
        <begin position="490"/>
        <end position="786"/>
    </location>
</feature>
<feature type="compositionally biased region" description="Basic residues" evidence="5">
    <location>
        <begin position="572"/>
        <end position="587"/>
    </location>
</feature>
<evidence type="ECO:0000256" key="3">
    <source>
        <dbReference type="ARBA" id="ARBA00022833"/>
    </source>
</evidence>
<dbReference type="FunFam" id="4.10.1060.10:FF:000014">
    <property type="entry name" value="Putative zinc finger, RanBP2-type"/>
    <property type="match status" value="1"/>
</dbReference>
<evidence type="ECO:0000256" key="2">
    <source>
        <dbReference type="ARBA" id="ARBA00022771"/>
    </source>
</evidence>
<dbReference type="EMBL" id="KQ991088">
    <property type="protein sequence ID" value="KZV52375.1"/>
    <property type="molecule type" value="Genomic_DNA"/>
</dbReference>
<dbReference type="GO" id="GO:0008270">
    <property type="term" value="F:zinc ion binding"/>
    <property type="evidence" value="ECO:0007669"/>
    <property type="project" value="UniProtKB-KW"/>
</dbReference>
<feature type="region of interest" description="Disordered" evidence="5">
    <location>
        <begin position="326"/>
        <end position="348"/>
    </location>
</feature>
<evidence type="ECO:0000256" key="4">
    <source>
        <dbReference type="PROSITE-ProRule" id="PRU00322"/>
    </source>
</evidence>
<accession>A0A2Z7CZL8</accession>
<dbReference type="InterPro" id="IPR001876">
    <property type="entry name" value="Znf_RanBP2"/>
</dbReference>
<keyword evidence="8" id="KW-1185">Reference proteome</keyword>
<sequence>MASSQLGRRLHSITKALPPFLSHSSNATPFSSLSAAADSAHHSNSTPEPTSLSARMSFLFQQIDEIDKQRQEKDQTLQRIRDWRETKKQQDAPAPTSADSHVSDSLKELDSELVKTEGLMSATNEKMELELVHPWPEWIELMERLVQQNYFDHRRKDEDGMMRGLGFDMSEVDIQEKGKGLDFTRDFDSVRTAAVNFGKDRFDILRSLSRQDLQILVGYGCPSTDKRVVFSSKLLRKHVHLDEGDVCSSCNMRSSCEKAYLLTNKEDEARTIDVIRILLTYGFDAIDGSVVNKTLVKMKSIKTSVRKLLHHVIKLSAVPIDPNLPPPIIKKPTPKVKQPPPPPKKKVGRYDIEMKKGDWLCTKCDFMNFAKNTVCLQCDAKRPKRQLLPGEWECPQCNFLNYRRNVVCFQCEHNRPPDTYSENRYPERQRGLEVKMDKLSRRTEVSSAWNFDFDDDESDGAEVETFENAANSQKVDEYIPSDARSIHENYRTHADGYERSSRHRKFEKEYSDSRTMRPGLGFNDFDEEDDDVDSYDVIHQNEIPETSRVDFSELEPDTESEDDESLDNSWHARGRTNPIKHGKKPLRPKANFSDSEEDGVDVGSDDELLMHLNRKSSHVAKPKRHDGLRKDIGFSSDDDLDFSNASDDETLRFKEKGNHRRGFNKPENARQQSFRSRSFPDAESGDEFSHNAGLDRTGKSHRGRDGMKKFSLNNSFDRPSGSLRNNRGIQEKSYNERSRLPKDSKFRSHRKGGSMENRGGISNRYNNKSDSYLDDERYQRPRMNVR</sequence>
<dbReference type="PANTHER" id="PTHR23111:SF29">
    <property type="entry name" value="OS07G0404300 PROTEIN"/>
    <property type="match status" value="1"/>
</dbReference>
<feature type="compositionally biased region" description="Acidic residues" evidence="5">
    <location>
        <begin position="594"/>
        <end position="607"/>
    </location>
</feature>
<feature type="compositionally biased region" description="Basic and acidic residues" evidence="5">
    <location>
        <begin position="729"/>
        <end position="746"/>
    </location>
</feature>
<evidence type="ECO:0000313" key="7">
    <source>
        <dbReference type="EMBL" id="KZV52375.1"/>
    </source>
</evidence>
<name>A0A2Z7CZL8_9LAMI</name>
<evidence type="ECO:0000313" key="8">
    <source>
        <dbReference type="Proteomes" id="UP000250235"/>
    </source>
</evidence>
<protein>
    <recommendedName>
        <fullName evidence="6">RanBP2-type domain-containing protein</fullName>
    </recommendedName>
</protein>
<dbReference type="SMART" id="SM00547">
    <property type="entry name" value="ZnF_RBZ"/>
    <property type="match status" value="2"/>
</dbReference>